<dbReference type="AlphaFoldDB" id="A0ABD2N4L3"/>
<evidence type="ECO:0000313" key="3">
    <source>
        <dbReference type="Proteomes" id="UP001516400"/>
    </source>
</evidence>
<gene>
    <name evidence="2" type="ORF">HHI36_014820</name>
</gene>
<feature type="compositionally biased region" description="Low complexity" evidence="1">
    <location>
        <begin position="184"/>
        <end position="196"/>
    </location>
</feature>
<dbReference type="Proteomes" id="UP001516400">
    <property type="component" value="Unassembled WGS sequence"/>
</dbReference>
<protein>
    <submittedName>
        <fullName evidence="2">Uncharacterized protein</fullName>
    </submittedName>
</protein>
<evidence type="ECO:0000256" key="1">
    <source>
        <dbReference type="SAM" id="MobiDB-lite"/>
    </source>
</evidence>
<organism evidence="2 3">
    <name type="scientific">Cryptolaemus montrouzieri</name>
    <dbReference type="NCBI Taxonomy" id="559131"/>
    <lineage>
        <taxon>Eukaryota</taxon>
        <taxon>Metazoa</taxon>
        <taxon>Ecdysozoa</taxon>
        <taxon>Arthropoda</taxon>
        <taxon>Hexapoda</taxon>
        <taxon>Insecta</taxon>
        <taxon>Pterygota</taxon>
        <taxon>Neoptera</taxon>
        <taxon>Endopterygota</taxon>
        <taxon>Coleoptera</taxon>
        <taxon>Polyphaga</taxon>
        <taxon>Cucujiformia</taxon>
        <taxon>Coccinelloidea</taxon>
        <taxon>Coccinellidae</taxon>
        <taxon>Scymninae</taxon>
        <taxon>Scymnini</taxon>
        <taxon>Cryptolaemus</taxon>
    </lineage>
</organism>
<evidence type="ECO:0000313" key="2">
    <source>
        <dbReference type="EMBL" id="KAL3273372.1"/>
    </source>
</evidence>
<keyword evidence="3" id="KW-1185">Reference proteome</keyword>
<reference evidence="2 3" key="1">
    <citation type="journal article" date="2021" name="BMC Biol.">
        <title>Horizontally acquired antibacterial genes associated with adaptive radiation of ladybird beetles.</title>
        <authorList>
            <person name="Li H.S."/>
            <person name="Tang X.F."/>
            <person name="Huang Y.H."/>
            <person name="Xu Z.Y."/>
            <person name="Chen M.L."/>
            <person name="Du X.Y."/>
            <person name="Qiu B.Y."/>
            <person name="Chen P.T."/>
            <person name="Zhang W."/>
            <person name="Slipinski A."/>
            <person name="Escalona H.E."/>
            <person name="Waterhouse R.M."/>
            <person name="Zwick A."/>
            <person name="Pang H."/>
        </authorList>
    </citation>
    <scope>NUCLEOTIDE SEQUENCE [LARGE SCALE GENOMIC DNA]</scope>
    <source>
        <strain evidence="2">SYSU2018</strain>
    </source>
</reference>
<feature type="region of interest" description="Disordered" evidence="1">
    <location>
        <begin position="168"/>
        <end position="243"/>
    </location>
</feature>
<name>A0ABD2N4L3_9CUCU</name>
<proteinExistence type="predicted"/>
<dbReference type="EMBL" id="JABFTP020000062">
    <property type="protein sequence ID" value="KAL3273372.1"/>
    <property type="molecule type" value="Genomic_DNA"/>
</dbReference>
<comment type="caution">
    <text evidence="2">The sequence shown here is derived from an EMBL/GenBank/DDBJ whole genome shotgun (WGS) entry which is preliminary data.</text>
</comment>
<accession>A0ABD2N4L3</accession>
<sequence>MVEVLKISKWPIRETLSDTLFAKLLPYVEGYVGDTIEVFERDSLSSDKLSSEISKKSTESVRSSISSTTCVSECPMSSERKILDTHDEFEFKLDFLPKDTSKNFRKKKCSSNQSLQDQSANLLSELKNSCPVESSSNVLHYLESFCTISKTDYYFTISNRLDRDCTPGSKDSDVNYINEPLVPSGSEYEPSSSSSETSEDKLHLESTNISDMGKKDETTDNEEDTEENQQWVEQGIRPLRKKNSARERPTICPICFDDVMTHFTRHLFRHHKKNLFVQKILKLSP</sequence>